<reference evidence="2" key="1">
    <citation type="submission" date="2021-12" db="EMBL/GenBank/DDBJ databases">
        <authorList>
            <person name="Zaccaron A."/>
            <person name="Stergiopoulos I."/>
        </authorList>
    </citation>
    <scope>NUCLEOTIDE SEQUENCE</scope>
    <source>
        <strain evidence="2">Race5_Kim</strain>
    </source>
</reference>
<evidence type="ECO:0000313" key="2">
    <source>
        <dbReference type="EMBL" id="UJO18452.1"/>
    </source>
</evidence>
<feature type="coiled-coil region" evidence="1">
    <location>
        <begin position="98"/>
        <end position="125"/>
    </location>
</feature>
<sequence length="316" mass="35932">MASPKDIAQQLLARQHLQLQEEVEVLKVENECLRIERDESVAMAAYAQDHTPQSINQSGVESAVVADAVRELGLDDPTVARDALTTHMHITLPLKSRTRALESELATVKLEKEDLQDQTDQAASRPTIATRRVFAIPELLEQILLSLNCHTTGPFRLSSAAGAKELCRLERVDIAFHATITGSRKLLDSRSLLSLDRTPTEYVAVTWLLRELGHTYFKIADCEAHGCIYPSASSGWRHKCNNKNYLQIKRSPGYQDAILYKRAFEKAIESDSSWRELRIAAHFKIYFTDRHESDPIWVEEHMRTLGQMWDCHKNKL</sequence>
<accession>A0A9Q8P9T7</accession>
<evidence type="ECO:0000256" key="1">
    <source>
        <dbReference type="SAM" id="Coils"/>
    </source>
</evidence>
<dbReference type="KEGG" id="ffu:CLAFUR5_07722"/>
<reference evidence="2" key="2">
    <citation type="journal article" date="2022" name="Microb. Genom.">
        <title>A chromosome-scale genome assembly of the tomato pathogen Cladosporium fulvum reveals a compartmentalized genome architecture and the presence of a dispensable chromosome.</title>
        <authorList>
            <person name="Zaccaron A.Z."/>
            <person name="Chen L.H."/>
            <person name="Samaras A."/>
            <person name="Stergiopoulos I."/>
        </authorList>
    </citation>
    <scope>NUCLEOTIDE SEQUENCE</scope>
    <source>
        <strain evidence="2">Race5_Kim</strain>
    </source>
</reference>
<name>A0A9Q8P9T7_PASFU</name>
<keyword evidence="1" id="KW-0175">Coiled coil</keyword>
<proteinExistence type="predicted"/>
<evidence type="ECO:0000313" key="3">
    <source>
        <dbReference type="Proteomes" id="UP000756132"/>
    </source>
</evidence>
<organism evidence="2 3">
    <name type="scientific">Passalora fulva</name>
    <name type="common">Tomato leaf mold</name>
    <name type="synonym">Cladosporium fulvum</name>
    <dbReference type="NCBI Taxonomy" id="5499"/>
    <lineage>
        <taxon>Eukaryota</taxon>
        <taxon>Fungi</taxon>
        <taxon>Dikarya</taxon>
        <taxon>Ascomycota</taxon>
        <taxon>Pezizomycotina</taxon>
        <taxon>Dothideomycetes</taxon>
        <taxon>Dothideomycetidae</taxon>
        <taxon>Mycosphaerellales</taxon>
        <taxon>Mycosphaerellaceae</taxon>
        <taxon>Fulvia</taxon>
    </lineage>
</organism>
<dbReference type="EMBL" id="CP090168">
    <property type="protein sequence ID" value="UJO18452.1"/>
    <property type="molecule type" value="Genomic_DNA"/>
</dbReference>
<dbReference type="RefSeq" id="XP_047762818.1">
    <property type="nucleotide sequence ID" value="XM_047906870.1"/>
</dbReference>
<dbReference type="AlphaFoldDB" id="A0A9Q8P9T7"/>
<dbReference type="Proteomes" id="UP000756132">
    <property type="component" value="Chromosome 6"/>
</dbReference>
<dbReference type="GeneID" id="71987600"/>
<keyword evidence="3" id="KW-1185">Reference proteome</keyword>
<protein>
    <submittedName>
        <fullName evidence="2">Uncharacterized protein</fullName>
    </submittedName>
</protein>
<gene>
    <name evidence="2" type="ORF">CLAFUR5_07722</name>
</gene>